<evidence type="ECO:0000313" key="12">
    <source>
        <dbReference type="EMBL" id="QBZ83096.1"/>
    </source>
</evidence>
<dbReference type="SUPFAM" id="SSF55681">
    <property type="entry name" value="Class II aaRS and biotin synthetases"/>
    <property type="match status" value="1"/>
</dbReference>
<dbReference type="Gene3D" id="3.40.50.800">
    <property type="entry name" value="Anticodon-binding domain"/>
    <property type="match status" value="1"/>
</dbReference>
<feature type="domain" description="Aminoacyl-transfer RNA synthetases class-II family profile" evidence="11">
    <location>
        <begin position="38"/>
        <end position="467"/>
    </location>
</feature>
<dbReference type="RefSeq" id="WP_135795746.1">
    <property type="nucleotide sequence ID" value="NZ_CP032096.1"/>
</dbReference>
<dbReference type="InterPro" id="IPR044140">
    <property type="entry name" value="ProRS_anticodon_short"/>
</dbReference>
<dbReference type="SUPFAM" id="SSF52954">
    <property type="entry name" value="Class II aaRS ABD-related"/>
    <property type="match status" value="1"/>
</dbReference>
<dbReference type="InterPro" id="IPR050062">
    <property type="entry name" value="Pro-tRNA_synthetase"/>
</dbReference>
<comment type="subunit">
    <text evidence="2 10">Homodimer.</text>
</comment>
<name>A0A4P7NZI4_9GAMM</name>
<keyword evidence="7 10" id="KW-0648">Protein biosynthesis</keyword>
<evidence type="ECO:0000256" key="9">
    <source>
        <dbReference type="ARBA" id="ARBA00047671"/>
    </source>
</evidence>
<dbReference type="InterPro" id="IPR006195">
    <property type="entry name" value="aa-tRNA-synth_II"/>
</dbReference>
<dbReference type="GO" id="GO:0004827">
    <property type="term" value="F:proline-tRNA ligase activity"/>
    <property type="evidence" value="ECO:0007669"/>
    <property type="project" value="UniProtKB-UniRule"/>
</dbReference>
<keyword evidence="8 10" id="KW-0030">Aminoacyl-tRNA synthetase</keyword>
<dbReference type="Pfam" id="PF00587">
    <property type="entry name" value="tRNA-synt_2b"/>
    <property type="match status" value="1"/>
</dbReference>
<dbReference type="FunFam" id="3.30.930.10:FF:000097">
    <property type="entry name" value="Proline--tRNA ligase"/>
    <property type="match status" value="1"/>
</dbReference>
<dbReference type="AlphaFoldDB" id="A0A4P7NZI4"/>
<dbReference type="SUPFAM" id="SSF55826">
    <property type="entry name" value="YbaK/ProRS associated domain"/>
    <property type="match status" value="1"/>
</dbReference>
<evidence type="ECO:0000256" key="5">
    <source>
        <dbReference type="ARBA" id="ARBA00022741"/>
    </source>
</evidence>
<comment type="catalytic activity">
    <reaction evidence="9 10">
        <text>tRNA(Pro) + L-proline + ATP = L-prolyl-tRNA(Pro) + AMP + diphosphate</text>
        <dbReference type="Rhea" id="RHEA:14305"/>
        <dbReference type="Rhea" id="RHEA-COMP:9700"/>
        <dbReference type="Rhea" id="RHEA-COMP:9702"/>
        <dbReference type="ChEBI" id="CHEBI:30616"/>
        <dbReference type="ChEBI" id="CHEBI:33019"/>
        <dbReference type="ChEBI" id="CHEBI:60039"/>
        <dbReference type="ChEBI" id="CHEBI:78442"/>
        <dbReference type="ChEBI" id="CHEBI:78532"/>
        <dbReference type="ChEBI" id="CHEBI:456215"/>
        <dbReference type="EC" id="6.1.1.15"/>
    </reaction>
</comment>
<dbReference type="Proteomes" id="UP000296201">
    <property type="component" value="Chromosome"/>
</dbReference>
<dbReference type="PANTHER" id="PTHR42753">
    <property type="entry name" value="MITOCHONDRIAL RIBOSOME PROTEIN L39/PROLYL-TRNA LIGASE FAMILY MEMBER"/>
    <property type="match status" value="1"/>
</dbReference>
<dbReference type="InterPro" id="IPR036754">
    <property type="entry name" value="YbaK/aa-tRNA-synt-asso_dom_sf"/>
</dbReference>
<evidence type="ECO:0000259" key="11">
    <source>
        <dbReference type="PROSITE" id="PS50862"/>
    </source>
</evidence>
<dbReference type="PROSITE" id="PS50862">
    <property type="entry name" value="AA_TRNA_LIGASE_II"/>
    <property type="match status" value="1"/>
</dbReference>
<evidence type="ECO:0000313" key="13">
    <source>
        <dbReference type="Proteomes" id="UP000296201"/>
    </source>
</evidence>
<dbReference type="CDD" id="cd00861">
    <property type="entry name" value="ProRS_anticodon_short"/>
    <property type="match status" value="1"/>
</dbReference>
<evidence type="ECO:0000256" key="3">
    <source>
        <dbReference type="ARBA" id="ARBA00022490"/>
    </source>
</evidence>
<keyword evidence="3 10" id="KW-0963">Cytoplasm</keyword>
<reference evidence="12 13" key="1">
    <citation type="submission" date="2018-08" db="EMBL/GenBank/DDBJ databases">
        <title>Horizontal acquisition of hydrogen conversion ability and other habitat adaptations in Hydrogenovibrio crunogenus strains.</title>
        <authorList>
            <person name="Gonnella G."/>
            <person name="Adam N."/>
            <person name="Perner M."/>
        </authorList>
    </citation>
    <scope>NUCLEOTIDE SEQUENCE [LARGE SCALE GENOMIC DNA]</scope>
    <source>
        <strain evidence="12 13">SP-41</strain>
    </source>
</reference>
<keyword evidence="4 10" id="KW-0436">Ligase</keyword>
<dbReference type="GO" id="GO:0005829">
    <property type="term" value="C:cytosol"/>
    <property type="evidence" value="ECO:0007669"/>
    <property type="project" value="TreeGrafter"/>
</dbReference>
<keyword evidence="5 10" id="KW-0547">Nucleotide-binding</keyword>
<keyword evidence="6 10" id="KW-0067">ATP-binding</keyword>
<evidence type="ECO:0000256" key="8">
    <source>
        <dbReference type="ARBA" id="ARBA00023146"/>
    </source>
</evidence>
<evidence type="ECO:0000256" key="4">
    <source>
        <dbReference type="ARBA" id="ARBA00022598"/>
    </source>
</evidence>
<evidence type="ECO:0000256" key="7">
    <source>
        <dbReference type="ARBA" id="ARBA00022917"/>
    </source>
</evidence>
<dbReference type="InterPro" id="IPR036621">
    <property type="entry name" value="Anticodon-bd_dom_sf"/>
</dbReference>
<dbReference type="EMBL" id="CP032096">
    <property type="protein sequence ID" value="QBZ83096.1"/>
    <property type="molecule type" value="Genomic_DNA"/>
</dbReference>
<dbReference type="CDD" id="cd04334">
    <property type="entry name" value="ProRS-INS"/>
    <property type="match status" value="1"/>
</dbReference>
<comment type="domain">
    <text evidence="10">Consists of three domains: the N-terminal catalytic domain, the editing domain and the C-terminal anticodon-binding domain.</text>
</comment>
<evidence type="ECO:0000256" key="2">
    <source>
        <dbReference type="ARBA" id="ARBA00011738"/>
    </source>
</evidence>
<comment type="subcellular location">
    <subcellularLocation>
        <location evidence="1 10">Cytoplasm</location>
    </subcellularLocation>
</comment>
<dbReference type="PIRSF" id="PIRSF001535">
    <property type="entry name" value="ProRS_1"/>
    <property type="match status" value="1"/>
</dbReference>
<dbReference type="FunFam" id="3.30.930.10:FF:000043">
    <property type="entry name" value="Proline--tRNA ligase"/>
    <property type="match status" value="1"/>
</dbReference>
<dbReference type="InterPro" id="IPR002314">
    <property type="entry name" value="aa-tRNA-synt_IIb"/>
</dbReference>
<dbReference type="FunFam" id="3.40.50.800:FF:000006">
    <property type="entry name" value="Proline--tRNA ligase"/>
    <property type="match status" value="1"/>
</dbReference>
<dbReference type="GO" id="GO:0002161">
    <property type="term" value="F:aminoacyl-tRNA deacylase activity"/>
    <property type="evidence" value="ECO:0007669"/>
    <property type="project" value="InterPro"/>
</dbReference>
<comment type="function">
    <text evidence="10">Catalyzes the attachment of proline to tRNA(Pro) in a two-step reaction: proline is first activated by ATP to form Pro-AMP and then transferred to the acceptor end of tRNA(Pro). As ProRS can inadvertently accommodate and process non-cognate amino acids such as alanine and cysteine, to avoid such errors it has two additional distinct editing activities against alanine. One activity is designated as 'pretransfer' editing and involves the tRNA(Pro)-independent hydrolysis of activated Ala-AMP. The other activity is designated 'posttransfer' editing and involves deacylation of mischarged Ala-tRNA(Pro). The misacylated Cys-tRNA(Pro) is not edited by ProRS.</text>
</comment>
<dbReference type="InterPro" id="IPR004500">
    <property type="entry name" value="Pro-tRNA-synth_IIa_bac-type"/>
</dbReference>
<dbReference type="NCBIfam" id="TIGR00409">
    <property type="entry name" value="proS_fam_II"/>
    <property type="match status" value="1"/>
</dbReference>
<keyword evidence="13" id="KW-1185">Reference proteome</keyword>
<evidence type="ECO:0000256" key="6">
    <source>
        <dbReference type="ARBA" id="ARBA00022840"/>
    </source>
</evidence>
<accession>A0A4P7NZI4</accession>
<dbReference type="InterPro" id="IPR002316">
    <property type="entry name" value="Pro-tRNA-ligase_IIa"/>
</dbReference>
<dbReference type="InterPro" id="IPR033730">
    <property type="entry name" value="ProRS_core_prok"/>
</dbReference>
<dbReference type="GO" id="GO:0006433">
    <property type="term" value="P:prolyl-tRNA aminoacylation"/>
    <property type="evidence" value="ECO:0007669"/>
    <property type="project" value="UniProtKB-UniRule"/>
</dbReference>
<dbReference type="CDD" id="cd00779">
    <property type="entry name" value="ProRS_core_prok"/>
    <property type="match status" value="1"/>
</dbReference>
<dbReference type="InterPro" id="IPR045864">
    <property type="entry name" value="aa-tRNA-synth_II/BPL/LPL"/>
</dbReference>
<dbReference type="PRINTS" id="PR01046">
    <property type="entry name" value="TRNASYNTHPRO"/>
</dbReference>
<dbReference type="HAMAP" id="MF_01569">
    <property type="entry name" value="Pro_tRNA_synth_type1"/>
    <property type="match status" value="1"/>
</dbReference>
<dbReference type="PANTHER" id="PTHR42753:SF2">
    <property type="entry name" value="PROLINE--TRNA LIGASE"/>
    <property type="match status" value="1"/>
</dbReference>
<evidence type="ECO:0000256" key="10">
    <source>
        <dbReference type="HAMAP-Rule" id="MF_01569"/>
    </source>
</evidence>
<dbReference type="OrthoDB" id="9809052at2"/>
<dbReference type="Gene3D" id="3.30.930.10">
    <property type="entry name" value="Bira Bifunctional Protein, Domain 2"/>
    <property type="match status" value="2"/>
</dbReference>
<proteinExistence type="inferred from homology"/>
<sequence>MKTSSLLLATTRETPADAVVISHQLMLRAGIIRPLAGGLYNWLPLGVRVLRKVEAIIREEMNKAQAQEVLMPVVQPMELWEESGRAEAYGPELLRFKDRHQRDFALGPTHEEIITDLVRKEIRSYKQLPANFYQIQTKFRDEIRPRFGVMRSREFIMKDAYSFHMDKDSLQDTYEEMYDTYNRIFTRLGLDFRPVQADTGSIGGEGSHEFHVLADSGEDDIAFSSDSDYAANIELAEALAPRGERAAATEELTKIETPNKHSIEDVCDFLQLKKKKVAKTLVVKGATEEHPVVALLIRGDHDLNEIKAEKLDLVAEPFEMASDEDIQNAVGCKAGSIGPVNLNIPVIVDRTAAHMADFVCGANEDGFHFTGANWDRDATQTLVADIRNVVKGDPSPCGKGKIEIRRGIEVGHIFQLGNKYSEALNATVLNENSRAQILEMGCYGIGVTRVVAAAIEQNYDDKGIIWPEAIAPFQVCIVPMQMHKSPRVEEAVMALYNELTAKGIEVLLDDRKERPGVMFNDMELIGIPHRIVIGERGLDKGEIEYKHRRDEKSQDIPEADFISFLMEKLSQK</sequence>
<dbReference type="InterPro" id="IPR007214">
    <property type="entry name" value="YbaK/aa-tRNA-synth-assoc-dom"/>
</dbReference>
<comment type="similarity">
    <text evidence="10">Belongs to the class-II aminoacyl-tRNA synthetase family. ProS type 1 subfamily.</text>
</comment>
<dbReference type="Pfam" id="PF03129">
    <property type="entry name" value="HGTP_anticodon"/>
    <property type="match status" value="1"/>
</dbReference>
<protein>
    <recommendedName>
        <fullName evidence="10">Proline--tRNA ligase</fullName>
        <ecNumber evidence="10">6.1.1.15</ecNumber>
    </recommendedName>
    <alternativeName>
        <fullName evidence="10">Prolyl-tRNA synthetase</fullName>
        <shortName evidence="10">ProRS</shortName>
    </alternativeName>
</protein>
<dbReference type="InterPro" id="IPR023717">
    <property type="entry name" value="Pro-tRNA-Synthase_IIa_type1"/>
</dbReference>
<dbReference type="Gene3D" id="3.90.960.10">
    <property type="entry name" value="YbaK/aminoacyl-tRNA synthetase-associated domain"/>
    <property type="match status" value="1"/>
</dbReference>
<dbReference type="EC" id="6.1.1.15" evidence="10"/>
<dbReference type="InterPro" id="IPR004154">
    <property type="entry name" value="Anticodon-bd"/>
</dbReference>
<evidence type="ECO:0000256" key="1">
    <source>
        <dbReference type="ARBA" id="ARBA00004496"/>
    </source>
</evidence>
<dbReference type="GO" id="GO:0005524">
    <property type="term" value="F:ATP binding"/>
    <property type="evidence" value="ECO:0007669"/>
    <property type="project" value="UniProtKB-UniRule"/>
</dbReference>
<dbReference type="Pfam" id="PF04073">
    <property type="entry name" value="tRNA_edit"/>
    <property type="match status" value="1"/>
</dbReference>
<organism evidence="12 13">
    <name type="scientific">Hydrogenovibrio crunogenus</name>
    <dbReference type="NCBI Taxonomy" id="39765"/>
    <lineage>
        <taxon>Bacteria</taxon>
        <taxon>Pseudomonadati</taxon>
        <taxon>Pseudomonadota</taxon>
        <taxon>Gammaproteobacteria</taxon>
        <taxon>Thiotrichales</taxon>
        <taxon>Piscirickettsiaceae</taxon>
        <taxon>Hydrogenovibrio</taxon>
    </lineage>
</organism>
<gene>
    <name evidence="10 12" type="primary">proS</name>
    <name evidence="12" type="ORF">GHNINEIG_01137</name>
</gene>
<dbReference type="NCBIfam" id="NF006625">
    <property type="entry name" value="PRK09194.1"/>
    <property type="match status" value="1"/>
</dbReference>